<keyword evidence="2" id="KW-0472">Membrane</keyword>
<dbReference type="EMBL" id="BMQD01000038">
    <property type="protein sequence ID" value="GGK97422.1"/>
    <property type="molecule type" value="Genomic_DNA"/>
</dbReference>
<evidence type="ECO:0000313" key="5">
    <source>
        <dbReference type="Proteomes" id="UP000627984"/>
    </source>
</evidence>
<accession>A0AA37F8E6</accession>
<comment type="caution">
    <text evidence="4">The sequence shown here is derived from an EMBL/GenBank/DDBJ whole genome shotgun (WGS) entry which is preliminary data.</text>
</comment>
<keyword evidence="3" id="KW-0732">Signal</keyword>
<dbReference type="Proteomes" id="UP000627984">
    <property type="component" value="Unassembled WGS sequence"/>
</dbReference>
<keyword evidence="2" id="KW-0812">Transmembrane</keyword>
<proteinExistence type="predicted"/>
<keyword evidence="2" id="KW-1133">Transmembrane helix</keyword>
<evidence type="ECO:0000256" key="1">
    <source>
        <dbReference type="SAM" id="MobiDB-lite"/>
    </source>
</evidence>
<feature type="transmembrane region" description="Helical" evidence="2">
    <location>
        <begin position="131"/>
        <end position="154"/>
    </location>
</feature>
<feature type="compositionally biased region" description="Basic and acidic residues" evidence="1">
    <location>
        <begin position="87"/>
        <end position="97"/>
    </location>
</feature>
<reference evidence="4" key="2">
    <citation type="submission" date="2022-09" db="EMBL/GenBank/DDBJ databases">
        <authorList>
            <person name="Sun Q."/>
            <person name="Ohkuma M."/>
        </authorList>
    </citation>
    <scope>NUCLEOTIDE SEQUENCE</scope>
    <source>
        <strain evidence="4">JCM 3093</strain>
    </source>
</reference>
<feature type="signal peptide" evidence="3">
    <location>
        <begin position="1"/>
        <end position="23"/>
    </location>
</feature>
<evidence type="ECO:0000313" key="4">
    <source>
        <dbReference type="EMBL" id="GGK97422.1"/>
    </source>
</evidence>
<protein>
    <submittedName>
        <fullName evidence="4">Uncharacterized protein</fullName>
    </submittedName>
</protein>
<feature type="region of interest" description="Disordered" evidence="1">
    <location>
        <begin position="87"/>
        <end position="114"/>
    </location>
</feature>
<organism evidence="4 5">
    <name type="scientific">Planomonospora parontospora</name>
    <dbReference type="NCBI Taxonomy" id="58119"/>
    <lineage>
        <taxon>Bacteria</taxon>
        <taxon>Bacillati</taxon>
        <taxon>Actinomycetota</taxon>
        <taxon>Actinomycetes</taxon>
        <taxon>Streptosporangiales</taxon>
        <taxon>Streptosporangiaceae</taxon>
        <taxon>Planomonospora</taxon>
    </lineage>
</organism>
<gene>
    <name evidence="4" type="ORF">GCM10010126_66060</name>
</gene>
<dbReference type="AlphaFoldDB" id="A0AA37F8E6"/>
<dbReference type="InterPro" id="IPR046657">
    <property type="entry name" value="DUF6766"/>
</dbReference>
<evidence type="ECO:0000256" key="2">
    <source>
        <dbReference type="SAM" id="Phobius"/>
    </source>
</evidence>
<name>A0AA37F8E6_9ACTN</name>
<feature type="chain" id="PRO_5041382736" evidence="3">
    <location>
        <begin position="24"/>
        <end position="224"/>
    </location>
</feature>
<dbReference type="Pfam" id="PF20554">
    <property type="entry name" value="DUF6766"/>
    <property type="match status" value="1"/>
</dbReference>
<evidence type="ECO:0000256" key="3">
    <source>
        <dbReference type="SAM" id="SignalP"/>
    </source>
</evidence>
<reference evidence="4" key="1">
    <citation type="journal article" date="2014" name="Int. J. Syst. Evol. Microbiol.">
        <title>Complete genome sequence of Corynebacterium casei LMG S-19264T (=DSM 44701T), isolated from a smear-ripened cheese.</title>
        <authorList>
            <consortium name="US DOE Joint Genome Institute (JGI-PGF)"/>
            <person name="Walter F."/>
            <person name="Albersmeier A."/>
            <person name="Kalinowski J."/>
            <person name="Ruckert C."/>
        </authorList>
    </citation>
    <scope>NUCLEOTIDE SEQUENCE</scope>
    <source>
        <strain evidence="4">JCM 3093</strain>
    </source>
</reference>
<dbReference type="RefSeq" id="WP_191898301.1">
    <property type="nucleotide sequence ID" value="NZ_BMQD01000038.1"/>
</dbReference>
<sequence>MRRFVRDNALSLFFLGLFALALAGQSVAGTAAYNDRQLAEGGAPVSWAGYVTSSDFAVDVAENWQSEYLQFLLFILATVWWVQRGSPESKKPGKEGPESDADQQVGPHARPDGPAWARATDLRQTLYGNSLGLVMGLVFLLSWLAQSVAGLAAWNSERLSRLQDPLSWWGYVTSADFWNRTLQNWQSEFLAVLSMVVLSVYLRQRGSPESKPVGAPHRATDVEG</sequence>